<dbReference type="RefSeq" id="WP_283766689.1">
    <property type="nucleotide sequence ID" value="NZ_JAQOSO010000055.1"/>
</dbReference>
<gene>
    <name evidence="3" type="ORF">PMG25_09675</name>
</gene>
<dbReference type="Gene3D" id="2.60.120.620">
    <property type="entry name" value="q2cbj1_9rhob like domain"/>
    <property type="match status" value="1"/>
</dbReference>
<evidence type="ECO:0000313" key="4">
    <source>
        <dbReference type="Proteomes" id="UP001235849"/>
    </source>
</evidence>
<dbReference type="EMBL" id="JAQOSO010000055">
    <property type="protein sequence ID" value="MDJ1174358.1"/>
    <property type="molecule type" value="Genomic_DNA"/>
</dbReference>
<dbReference type="PANTHER" id="PTHR35169:SF1">
    <property type="entry name" value="PROLYL 4-HYDROXYLASE ALPHA SUBUNIT FE(2+) 2OG DIOXYGENASE DOMAIN-CONTAINING PROTEIN"/>
    <property type="match status" value="1"/>
</dbReference>
<protein>
    <submittedName>
        <fullName evidence="3">2OG-Fe(II) oxygenase</fullName>
    </submittedName>
</protein>
<comment type="caution">
    <text evidence="3">The sequence shown here is derived from an EMBL/GenBank/DDBJ whole genome shotgun (WGS) entry which is preliminary data.</text>
</comment>
<evidence type="ECO:0000259" key="2">
    <source>
        <dbReference type="Pfam" id="PF13640"/>
    </source>
</evidence>
<feature type="region of interest" description="Disordered" evidence="1">
    <location>
        <begin position="253"/>
        <end position="274"/>
    </location>
</feature>
<proteinExistence type="predicted"/>
<dbReference type="InterPro" id="IPR044862">
    <property type="entry name" value="Pro_4_hyd_alph_FE2OG_OXY"/>
</dbReference>
<dbReference type="Proteomes" id="UP001235849">
    <property type="component" value="Unassembled WGS sequence"/>
</dbReference>
<name>A0ABT7B5B4_9CYAN</name>
<dbReference type="PANTHER" id="PTHR35169">
    <property type="entry name" value="FE2OG DIOXYGENASE DOMAIN-CONTAINING PROTEIN"/>
    <property type="match status" value="1"/>
</dbReference>
<evidence type="ECO:0000256" key="1">
    <source>
        <dbReference type="SAM" id="MobiDB-lite"/>
    </source>
</evidence>
<sequence length="456" mass="53272">MIHTVIFEDRKESSILWHYAIHKQLISEDGNILLHINRYINDQPNLAALYGIYPHEISIAHFLVPMIHRGLFKEVYWLYPNQEVPSQSLWVCTYTSQSGEILTYKTFHKEEIDSQTFLQWLIKPKYKLQEFQTLNPKSTILDQPDRQGVVLDIVSDYFSINSSPAHPEDQLQRIDELVDFLKQNSIDPKLICIRRSQISGFRGEEQWPWIQEQLVERLSQIYPLQFLSLDEIWENNQLREEYKQEKKKIVSSMQLSESKRPSGSSSGRSSSASLTEVKLDSGRIRVYDNLIPHDLLTEIYNYYQSGLRWEFKNYGDEDDLFTSFWATEEFPDSIDQLRQLVTEQLDYKPDTPRTIVNGHVFALGDSIHRDSENLENPGQTAVCYINPMWRADWDGETKFYSHRDLSQADLIYSCLPKPGRVIIFDNTIPHRGCAPSRLCNKLRVTVAYQFPPPNAN</sequence>
<keyword evidence="4" id="KW-1185">Reference proteome</keyword>
<feature type="domain" description="Prolyl 4-hydroxylase alpha subunit Fe(2+) 2OG dioxygenase" evidence="2">
    <location>
        <begin position="367"/>
        <end position="442"/>
    </location>
</feature>
<dbReference type="Pfam" id="PF13640">
    <property type="entry name" value="2OG-FeII_Oxy_3"/>
    <property type="match status" value="1"/>
</dbReference>
<accession>A0ABT7B5B4</accession>
<evidence type="ECO:0000313" key="3">
    <source>
        <dbReference type="EMBL" id="MDJ1174358.1"/>
    </source>
</evidence>
<feature type="compositionally biased region" description="Low complexity" evidence="1">
    <location>
        <begin position="261"/>
        <end position="273"/>
    </location>
</feature>
<reference evidence="3 4" key="1">
    <citation type="submission" date="2023-01" db="EMBL/GenBank/DDBJ databases">
        <title>Novel diversity within Roseofilum (Cyanobacteria; Desertifilaceae) from marine benthic mats with descriptions of four novel species.</title>
        <authorList>
            <person name="Wang Y."/>
            <person name="Berthold D.E."/>
            <person name="Hu J."/>
            <person name="Lefler F.W."/>
            <person name="Laughinghouse H.D. IV."/>
        </authorList>
    </citation>
    <scope>NUCLEOTIDE SEQUENCE [LARGE SCALE GENOMIC DNA]</scope>
    <source>
        <strain evidence="3 4">BLCC-M114</strain>
    </source>
</reference>
<organism evidence="3 4">
    <name type="scientific">Roseofilum capinflatum BLCC-M114</name>
    <dbReference type="NCBI Taxonomy" id="3022440"/>
    <lineage>
        <taxon>Bacteria</taxon>
        <taxon>Bacillati</taxon>
        <taxon>Cyanobacteriota</taxon>
        <taxon>Cyanophyceae</taxon>
        <taxon>Desertifilales</taxon>
        <taxon>Desertifilaceae</taxon>
        <taxon>Roseofilum</taxon>
        <taxon>Roseofilum capinflatum</taxon>
    </lineage>
</organism>